<feature type="transmembrane region" description="Helical" evidence="1">
    <location>
        <begin position="12"/>
        <end position="32"/>
    </location>
</feature>
<dbReference type="STRING" id="1359163.NLO413_0928"/>
<keyword evidence="1" id="KW-0472">Membrane</keyword>
<evidence type="ECO:0000256" key="1">
    <source>
        <dbReference type="SAM" id="Phobius"/>
    </source>
</evidence>
<comment type="caution">
    <text evidence="2">The sequence shown here is derived from an EMBL/GenBank/DDBJ whole genome shotgun (WGS) entry which is preliminary data.</text>
</comment>
<dbReference type="Proteomes" id="UP000033562">
    <property type="component" value="Unassembled WGS sequence"/>
</dbReference>
<keyword evidence="1" id="KW-0812">Transmembrane</keyword>
<name>A0A0F3NN97_9RICK</name>
<gene>
    <name evidence="2" type="ORF">NLO413_0928</name>
</gene>
<reference evidence="2 3" key="1">
    <citation type="submission" date="2015-02" db="EMBL/GenBank/DDBJ databases">
        <title>Genome Sequencing of Rickettsiales.</title>
        <authorList>
            <person name="Daugherty S.C."/>
            <person name="Su Q."/>
            <person name="Abolude K."/>
            <person name="Beier-Sexton M."/>
            <person name="Carlyon J.A."/>
            <person name="Carter R."/>
            <person name="Day N.P."/>
            <person name="Dumler S.J."/>
            <person name="Dyachenko V."/>
            <person name="Godinez A."/>
            <person name="Kurtti T.J."/>
            <person name="Lichay M."/>
            <person name="Mullins K.E."/>
            <person name="Ott S."/>
            <person name="Pappas-Brown V."/>
            <person name="Paris D.H."/>
            <person name="Patel P."/>
            <person name="Richards A.L."/>
            <person name="Sadzewicz L."/>
            <person name="Sears K."/>
            <person name="Seidman D."/>
            <person name="Sengamalay N."/>
            <person name="Stenos J."/>
            <person name="Tallon L.J."/>
            <person name="Vincent G."/>
            <person name="Fraser C.M."/>
            <person name="Munderloh U."/>
            <person name="Dunning-Hotopp J.C."/>
        </authorList>
    </citation>
    <scope>NUCLEOTIDE SEQUENCE [LARGE SCALE GENOMIC DNA]</scope>
    <source>
        <strain evidence="2 3">RAC413</strain>
    </source>
</reference>
<keyword evidence="1" id="KW-1133">Transmembrane helix</keyword>
<protein>
    <submittedName>
        <fullName evidence="2">Uncharacterized protein</fullName>
    </submittedName>
</protein>
<dbReference type="AlphaFoldDB" id="A0A0F3NN97"/>
<proteinExistence type="predicted"/>
<organism evidence="2 3">
    <name type="scientific">Candidatus Neoehrlichia procyonis str. RAC413</name>
    <dbReference type="NCBI Taxonomy" id="1359163"/>
    <lineage>
        <taxon>Bacteria</taxon>
        <taxon>Pseudomonadati</taxon>
        <taxon>Pseudomonadota</taxon>
        <taxon>Alphaproteobacteria</taxon>
        <taxon>Rickettsiales</taxon>
        <taxon>Anaplasmataceae</taxon>
        <taxon>Candidatus Neoehrlichia</taxon>
    </lineage>
</organism>
<accession>A0A0F3NN97</accession>
<evidence type="ECO:0000313" key="2">
    <source>
        <dbReference type="EMBL" id="KJV69535.1"/>
    </source>
</evidence>
<sequence>MLKRSSYIKLTTYGILFLLLLCIWCYACYYNYHIKSSIDSIKGEIQEVNFEIARLHDHETELNNNFVLWQEISDSNVYGVSHISNLELLIDTLCVKHNILNPQISISSPVLVSNNYKKQYIDVVKRNVVIKFSSITDENVFLFMHTIKYDIPGYITVKSLELTKNKEITHNIMEHNLAGNFVPAVYGSVAFDLYSISSKDHDQHHKS</sequence>
<dbReference type="EMBL" id="LANX01000001">
    <property type="protein sequence ID" value="KJV69535.1"/>
    <property type="molecule type" value="Genomic_DNA"/>
</dbReference>
<evidence type="ECO:0000313" key="3">
    <source>
        <dbReference type="Proteomes" id="UP000033562"/>
    </source>
</evidence>
<dbReference type="OrthoDB" id="7162639at2"/>
<dbReference type="RefSeq" id="WP_045809221.1">
    <property type="nucleotide sequence ID" value="NZ_LANX01000001.1"/>
</dbReference>
<keyword evidence="3" id="KW-1185">Reference proteome</keyword>